<organism evidence="3 4">
    <name type="scientific">Sparassis crispa</name>
    <dbReference type="NCBI Taxonomy" id="139825"/>
    <lineage>
        <taxon>Eukaryota</taxon>
        <taxon>Fungi</taxon>
        <taxon>Dikarya</taxon>
        <taxon>Basidiomycota</taxon>
        <taxon>Agaricomycotina</taxon>
        <taxon>Agaricomycetes</taxon>
        <taxon>Polyporales</taxon>
        <taxon>Sparassidaceae</taxon>
        <taxon>Sparassis</taxon>
    </lineage>
</organism>
<feature type="domain" description="Transcription activator GCR1-like" evidence="2">
    <location>
        <begin position="187"/>
        <end position="259"/>
    </location>
</feature>
<dbReference type="GO" id="GO:0000981">
    <property type="term" value="F:DNA-binding transcription factor activity, RNA polymerase II-specific"/>
    <property type="evidence" value="ECO:0007669"/>
    <property type="project" value="TreeGrafter"/>
</dbReference>
<dbReference type="Proteomes" id="UP000287166">
    <property type="component" value="Unassembled WGS sequence"/>
</dbReference>
<sequence length="293" mass="31859">MEQKRQHEENNQQMADMSQQILKMEGMIGMLVNSKSTRKSKPAAFVAPSPSPTTSAPAAPPAALPAVAPPTITINFHGSDGPGGSVATPTIPSITASVTETLSGSVPLITTATSSGSTGSAAPAPLALAPLAVLGLVPPVAALAYTGPWSARREELQCMYGEDAFNKHKPWVWKVGELLPSYQYQPMSTIMDVWTEWTAGLGGHIPVRELTEKWGNHWRHNNAALKMEGGHRKKIIELIAELSQKSRWSVQLALHFLEEKYHLRYRAHKFCEYLTESGGVGRLEVLKAAMKYP</sequence>
<comment type="caution">
    <text evidence="3">The sequence shown here is derived from an EMBL/GenBank/DDBJ whole genome shotgun (WGS) entry which is preliminary data.</text>
</comment>
<dbReference type="GO" id="GO:0000978">
    <property type="term" value="F:RNA polymerase II cis-regulatory region sequence-specific DNA binding"/>
    <property type="evidence" value="ECO:0007669"/>
    <property type="project" value="TreeGrafter"/>
</dbReference>
<dbReference type="InterPro" id="IPR052146">
    <property type="entry name" value="HOT1"/>
</dbReference>
<dbReference type="GO" id="GO:0060963">
    <property type="term" value="P:positive regulation of ribosomal protein gene transcription by RNA polymerase II"/>
    <property type="evidence" value="ECO:0007669"/>
    <property type="project" value="TreeGrafter"/>
</dbReference>
<dbReference type="STRING" id="139825.A0A401GJD1"/>
<dbReference type="Pfam" id="PF12550">
    <property type="entry name" value="GCR1_C"/>
    <property type="match status" value="1"/>
</dbReference>
<evidence type="ECO:0000313" key="3">
    <source>
        <dbReference type="EMBL" id="GBE82277.1"/>
    </source>
</evidence>
<gene>
    <name evidence="3" type="ORF">SCP_0406610</name>
</gene>
<dbReference type="RefSeq" id="XP_027613190.1">
    <property type="nucleotide sequence ID" value="XM_027757389.1"/>
</dbReference>
<feature type="region of interest" description="Disordered" evidence="1">
    <location>
        <begin position="1"/>
        <end position="61"/>
    </location>
</feature>
<evidence type="ECO:0000256" key="1">
    <source>
        <dbReference type="SAM" id="MobiDB-lite"/>
    </source>
</evidence>
<dbReference type="PANTHER" id="PTHR37784">
    <property type="entry name" value="PROTEIN MSN1"/>
    <property type="match status" value="1"/>
</dbReference>
<reference evidence="3 4" key="1">
    <citation type="journal article" date="2018" name="Sci. Rep.">
        <title>Genome sequence of the cauliflower mushroom Sparassis crispa (Hanabiratake) and its association with beneficial usage.</title>
        <authorList>
            <person name="Kiyama R."/>
            <person name="Furutani Y."/>
            <person name="Kawaguchi K."/>
            <person name="Nakanishi T."/>
        </authorList>
    </citation>
    <scope>NUCLEOTIDE SEQUENCE [LARGE SCALE GENOMIC DNA]</scope>
</reference>
<accession>A0A401GJD1</accession>
<dbReference type="InParanoid" id="A0A401GJD1"/>
<protein>
    <recommendedName>
        <fullName evidence="2">Transcription activator GCR1-like domain-containing protein</fullName>
    </recommendedName>
</protein>
<evidence type="ECO:0000313" key="4">
    <source>
        <dbReference type="Proteomes" id="UP000287166"/>
    </source>
</evidence>
<dbReference type="GeneID" id="38779194"/>
<proteinExistence type="predicted"/>
<dbReference type="InterPro" id="IPR022210">
    <property type="entry name" value="TF_GCR1-like"/>
</dbReference>
<dbReference type="OrthoDB" id="2663544at2759"/>
<feature type="compositionally biased region" description="Polar residues" evidence="1">
    <location>
        <begin position="11"/>
        <end position="21"/>
    </location>
</feature>
<evidence type="ECO:0000259" key="2">
    <source>
        <dbReference type="Pfam" id="PF12550"/>
    </source>
</evidence>
<feature type="compositionally biased region" description="Low complexity" evidence="1">
    <location>
        <begin position="42"/>
        <end position="57"/>
    </location>
</feature>
<dbReference type="EMBL" id="BFAD01000004">
    <property type="protein sequence ID" value="GBE82277.1"/>
    <property type="molecule type" value="Genomic_DNA"/>
</dbReference>
<dbReference type="AlphaFoldDB" id="A0A401GJD1"/>
<dbReference type="PANTHER" id="PTHR37784:SF2">
    <property type="entry name" value="HIGH-OSMOLARITY-INDUCED TRANSCRIPTION PROTEIN 1"/>
    <property type="match status" value="1"/>
</dbReference>
<name>A0A401GJD1_9APHY</name>
<feature type="compositionally biased region" description="Basic and acidic residues" evidence="1">
    <location>
        <begin position="1"/>
        <end position="10"/>
    </location>
</feature>
<keyword evidence="4" id="KW-1185">Reference proteome</keyword>